<dbReference type="EMBL" id="CM000769">
    <property type="protein sequence ID" value="KXG19094.1"/>
    <property type="molecule type" value="Genomic_DNA"/>
</dbReference>
<evidence type="ECO:0000313" key="1">
    <source>
        <dbReference type="EMBL" id="KXG19094.1"/>
    </source>
</evidence>
<evidence type="ECO:0000313" key="2">
    <source>
        <dbReference type="Proteomes" id="UP000000768"/>
    </source>
</evidence>
<dbReference type="AlphaFoldDB" id="A0A194YGK1"/>
<proteinExistence type="predicted"/>
<reference evidence="2" key="2">
    <citation type="journal article" date="2018" name="Plant J.">
        <title>The Sorghum bicolor reference genome: improved assembly, gene annotations, a transcriptome atlas, and signatures of genome organization.</title>
        <authorList>
            <person name="McCormick R.F."/>
            <person name="Truong S.K."/>
            <person name="Sreedasyam A."/>
            <person name="Jenkins J."/>
            <person name="Shu S."/>
            <person name="Sims D."/>
            <person name="Kennedy M."/>
            <person name="Amirebrahimi M."/>
            <person name="Weers B.D."/>
            <person name="McKinley B."/>
            <person name="Mattison A."/>
            <person name="Morishige D.T."/>
            <person name="Grimwood J."/>
            <person name="Schmutz J."/>
            <person name="Mullet J.E."/>
        </authorList>
    </citation>
    <scope>NUCLEOTIDE SEQUENCE [LARGE SCALE GENOMIC DNA]</scope>
    <source>
        <strain evidence="2">cv. BTx623</strain>
    </source>
</reference>
<keyword evidence="2" id="KW-1185">Reference proteome</keyword>
<accession>A0A194YGK1</accession>
<reference evidence="1 2" key="1">
    <citation type="journal article" date="2009" name="Nature">
        <title>The Sorghum bicolor genome and the diversification of grasses.</title>
        <authorList>
            <person name="Paterson A.H."/>
            <person name="Bowers J.E."/>
            <person name="Bruggmann R."/>
            <person name="Dubchak I."/>
            <person name="Grimwood J."/>
            <person name="Gundlach H."/>
            <person name="Haberer G."/>
            <person name="Hellsten U."/>
            <person name="Mitros T."/>
            <person name="Poliakov A."/>
            <person name="Schmutz J."/>
            <person name="Spannagl M."/>
            <person name="Tang H."/>
            <person name="Wang X."/>
            <person name="Wicker T."/>
            <person name="Bharti A.K."/>
            <person name="Chapman J."/>
            <person name="Feltus F.A."/>
            <person name="Gowik U."/>
            <person name="Grigoriev I.V."/>
            <person name="Lyons E."/>
            <person name="Maher C.A."/>
            <person name="Martis M."/>
            <person name="Narechania A."/>
            <person name="Otillar R.P."/>
            <person name="Penning B.W."/>
            <person name="Salamov A.A."/>
            <person name="Wang Y."/>
            <person name="Zhang L."/>
            <person name="Carpita N.C."/>
            <person name="Freeling M."/>
            <person name="Gingle A.R."/>
            <person name="Hash C.T."/>
            <person name="Keller B."/>
            <person name="Klein P."/>
            <person name="Kresovich S."/>
            <person name="McCann M.C."/>
            <person name="Ming R."/>
            <person name="Peterson D.G."/>
            <person name="Mehboob-ur-Rahman"/>
            <person name="Ware D."/>
            <person name="Westhoff P."/>
            <person name="Mayer K.F."/>
            <person name="Messing J."/>
            <person name="Rokhsar D.S."/>
        </authorList>
    </citation>
    <scope>NUCLEOTIDE SEQUENCE [LARGE SCALE GENOMIC DNA]</scope>
    <source>
        <strain evidence="2">cv. BTx623</strain>
    </source>
</reference>
<name>A0A194YGK1_SORBI</name>
<gene>
    <name evidence="1" type="ORF">SORBI_3010G003000</name>
</gene>
<organism evidence="1 2">
    <name type="scientific">Sorghum bicolor</name>
    <name type="common">Sorghum</name>
    <name type="synonym">Sorghum vulgare</name>
    <dbReference type="NCBI Taxonomy" id="4558"/>
    <lineage>
        <taxon>Eukaryota</taxon>
        <taxon>Viridiplantae</taxon>
        <taxon>Streptophyta</taxon>
        <taxon>Embryophyta</taxon>
        <taxon>Tracheophyta</taxon>
        <taxon>Spermatophyta</taxon>
        <taxon>Magnoliopsida</taxon>
        <taxon>Liliopsida</taxon>
        <taxon>Poales</taxon>
        <taxon>Poaceae</taxon>
        <taxon>PACMAD clade</taxon>
        <taxon>Panicoideae</taxon>
        <taxon>Andropogonodae</taxon>
        <taxon>Andropogoneae</taxon>
        <taxon>Sorghinae</taxon>
        <taxon>Sorghum</taxon>
    </lineage>
</organism>
<protein>
    <submittedName>
        <fullName evidence="1">Uncharacterized protein</fullName>
    </submittedName>
</protein>
<dbReference type="InParanoid" id="A0A194YGK1"/>
<sequence length="77" mass="9234">MIILICRIKSWLLRVTTTIYTCRVISWLLRGCDKYPYTSQRPMCIYMTCIIFLDCHDLNLCMIYSVKLLACISYYIY</sequence>
<dbReference type="Proteomes" id="UP000000768">
    <property type="component" value="Chromosome 10"/>
</dbReference>
<dbReference type="Gramene" id="KXG19094">
    <property type="protein sequence ID" value="KXG19094"/>
    <property type="gene ID" value="SORBI_3010G003000"/>
</dbReference>